<evidence type="ECO:0000256" key="1">
    <source>
        <dbReference type="SAM" id="MobiDB-lite"/>
    </source>
</evidence>
<dbReference type="AlphaFoldDB" id="A0ABD3BEG3"/>
<dbReference type="Gene3D" id="2.40.50.140">
    <property type="entry name" value="Nucleic acid-binding proteins"/>
    <property type="match status" value="1"/>
</dbReference>
<sequence length="191" mass="21866">MVCDESGIAKLLLWDEECTKLIGTSATEIHCNSSEKTHKIIEKALIGKKVLFYLSVNSEKDMESFDYYTVSRLAFDEEIMEIYSKYYVKNKDCRCDSGDILTGTKDSPITTMIMDKNQKKDDKGESKYYDNSVTREAVVVGNLECKIEEKNLLMKLSQMCVTEHISTNPNNSNDSAEKHTMKRQKIDVNEK</sequence>
<dbReference type="SUPFAM" id="SSF50249">
    <property type="entry name" value="Nucleic acid-binding proteins"/>
    <property type="match status" value="1"/>
</dbReference>
<evidence type="ECO:0000313" key="3">
    <source>
        <dbReference type="Proteomes" id="UP001632038"/>
    </source>
</evidence>
<evidence type="ECO:0008006" key="4">
    <source>
        <dbReference type="Google" id="ProtNLM"/>
    </source>
</evidence>
<accession>A0ABD3BEG3</accession>
<feature type="compositionally biased region" description="Basic and acidic residues" evidence="1">
    <location>
        <begin position="175"/>
        <end position="191"/>
    </location>
</feature>
<keyword evidence="3" id="KW-1185">Reference proteome</keyword>
<name>A0ABD3BEG3_9LAMI</name>
<dbReference type="Proteomes" id="UP001632038">
    <property type="component" value="Unassembled WGS sequence"/>
</dbReference>
<gene>
    <name evidence="2" type="ORF">CASFOL_040072</name>
</gene>
<dbReference type="InterPro" id="IPR012340">
    <property type="entry name" value="NA-bd_OB-fold"/>
</dbReference>
<comment type="caution">
    <text evidence="2">The sequence shown here is derived from an EMBL/GenBank/DDBJ whole genome shotgun (WGS) entry which is preliminary data.</text>
</comment>
<dbReference type="EMBL" id="JAVIJP010000099">
    <property type="protein sequence ID" value="KAL3615778.1"/>
    <property type="molecule type" value="Genomic_DNA"/>
</dbReference>
<proteinExistence type="predicted"/>
<organism evidence="2 3">
    <name type="scientific">Castilleja foliolosa</name>
    <dbReference type="NCBI Taxonomy" id="1961234"/>
    <lineage>
        <taxon>Eukaryota</taxon>
        <taxon>Viridiplantae</taxon>
        <taxon>Streptophyta</taxon>
        <taxon>Embryophyta</taxon>
        <taxon>Tracheophyta</taxon>
        <taxon>Spermatophyta</taxon>
        <taxon>Magnoliopsida</taxon>
        <taxon>eudicotyledons</taxon>
        <taxon>Gunneridae</taxon>
        <taxon>Pentapetalae</taxon>
        <taxon>asterids</taxon>
        <taxon>lamiids</taxon>
        <taxon>Lamiales</taxon>
        <taxon>Orobanchaceae</taxon>
        <taxon>Pedicularideae</taxon>
        <taxon>Castillejinae</taxon>
        <taxon>Castilleja</taxon>
    </lineage>
</organism>
<protein>
    <recommendedName>
        <fullName evidence="4">Replication factor A C-terminal domain-containing protein</fullName>
    </recommendedName>
</protein>
<feature type="region of interest" description="Disordered" evidence="1">
    <location>
        <begin position="166"/>
        <end position="191"/>
    </location>
</feature>
<reference evidence="3" key="1">
    <citation type="journal article" date="2024" name="IScience">
        <title>Strigolactones Initiate the Formation of Haustorium-like Structures in Castilleja.</title>
        <authorList>
            <person name="Buerger M."/>
            <person name="Peterson D."/>
            <person name="Chory J."/>
        </authorList>
    </citation>
    <scope>NUCLEOTIDE SEQUENCE [LARGE SCALE GENOMIC DNA]</scope>
</reference>
<evidence type="ECO:0000313" key="2">
    <source>
        <dbReference type="EMBL" id="KAL3615778.1"/>
    </source>
</evidence>